<evidence type="ECO:0000313" key="2">
    <source>
        <dbReference type="EMBL" id="WNY51650.1"/>
    </source>
</evidence>
<dbReference type="EMBL" id="CP118735">
    <property type="protein sequence ID" value="WNY51650.1"/>
    <property type="molecule type" value="Genomic_DNA"/>
</dbReference>
<protein>
    <submittedName>
        <fullName evidence="2">Phage major tail protein, TP901-1 family</fullName>
    </submittedName>
</protein>
<organism evidence="2">
    <name type="scientific">Streptococcus iners</name>
    <dbReference type="NCBI Taxonomy" id="3028084"/>
    <lineage>
        <taxon>Bacteria</taxon>
        <taxon>Bacillati</taxon>
        <taxon>Bacillota</taxon>
        <taxon>Bacilli</taxon>
        <taxon>Lactobacillales</taxon>
        <taxon>Streptococcaceae</taxon>
        <taxon>Streptococcus</taxon>
    </lineage>
</organism>
<dbReference type="NCBIfam" id="TIGR02126">
    <property type="entry name" value="phgtail_TP901_1"/>
    <property type="match status" value="1"/>
</dbReference>
<dbReference type="RefSeq" id="WP_248050628.1">
    <property type="nucleotide sequence ID" value="NZ_CP118735.1"/>
</dbReference>
<dbReference type="KEGG" id="sins:PW252_03105"/>
<proteinExistence type="predicted"/>
<reference evidence="2" key="1">
    <citation type="submission" date="2023-02" db="EMBL/GenBank/DDBJ databases">
        <title>Streptococcus sp. Genome Sequencing and Assembly.</title>
        <authorList>
            <person name="Shore S.M."/>
            <person name="Nicholson T.L."/>
        </authorList>
    </citation>
    <scope>NUCLEOTIDE SEQUENCE</scope>
    <source>
        <strain evidence="2">29887</strain>
    </source>
</reference>
<dbReference type="Pfam" id="PF06199">
    <property type="entry name" value="Phage_tail_2"/>
    <property type="match status" value="1"/>
</dbReference>
<dbReference type="InterPro" id="IPR011855">
    <property type="entry name" value="Phgtail_TP901_1"/>
</dbReference>
<feature type="region of interest" description="Disordered" evidence="1">
    <location>
        <begin position="177"/>
        <end position="200"/>
    </location>
</feature>
<gene>
    <name evidence="2" type="ORF">PW252_03105</name>
</gene>
<evidence type="ECO:0000256" key="1">
    <source>
        <dbReference type="SAM" id="MobiDB-lite"/>
    </source>
</evidence>
<name>A0AA97A5C4_9STRE</name>
<dbReference type="AlphaFoldDB" id="A0AA97A5C4"/>
<sequence>MSEEKKNIEITTAKPITGNKIFYFIQSVDAELGSAAMLPAYRTDGSTTLGGEYLDEQTQQGRLVEKSTDEHSVDLTQYFAPADPSIGVVEEASRTGKSIKVWEVIADESVKKNEGGKDLYPAKFGYAKVADFERNNAVGEFVEVSWTGNVIGALKDGMFPLTKEEIEMLNSVYEYQNPGETTGDYDNIQSAPVKPEPSSS</sequence>
<accession>A0AA97A5C4</accession>